<proteinExistence type="predicted"/>
<evidence type="ECO:0000256" key="1">
    <source>
        <dbReference type="ARBA" id="ARBA00023157"/>
    </source>
</evidence>
<dbReference type="OMA" id="ANSCQDA"/>
<dbReference type="PANTHER" id="PTHR19143">
    <property type="entry name" value="FIBRINOGEN/TENASCIN/ANGIOPOEITIN"/>
    <property type="match status" value="1"/>
</dbReference>
<reference evidence="6 7" key="1">
    <citation type="journal article" date="2015" name="Nat. Commun.">
        <title>Lucilia cuprina genome unlocks parasitic fly biology to underpin future interventions.</title>
        <authorList>
            <person name="Anstead C.A."/>
            <person name="Korhonen P.K."/>
            <person name="Young N.D."/>
            <person name="Hall R.S."/>
            <person name="Jex A.R."/>
            <person name="Murali S.C."/>
            <person name="Hughes D.S."/>
            <person name="Lee S.F."/>
            <person name="Perry T."/>
            <person name="Stroehlein A.J."/>
            <person name="Ansell B.R."/>
            <person name="Breugelmans B."/>
            <person name="Hofmann A."/>
            <person name="Qu J."/>
            <person name="Dugan S."/>
            <person name="Lee S.L."/>
            <person name="Chao H."/>
            <person name="Dinh H."/>
            <person name="Han Y."/>
            <person name="Doddapaneni H.V."/>
            <person name="Worley K.C."/>
            <person name="Muzny D.M."/>
            <person name="Ioannidis P."/>
            <person name="Waterhouse R.M."/>
            <person name="Zdobnov E.M."/>
            <person name="James P.J."/>
            <person name="Bagnall N.H."/>
            <person name="Kotze A.C."/>
            <person name="Gibbs R.A."/>
            <person name="Richards S."/>
            <person name="Batterham P."/>
            <person name="Gasser R.B."/>
        </authorList>
    </citation>
    <scope>NUCLEOTIDE SEQUENCE [LARGE SCALE GENOMIC DNA]</scope>
    <source>
        <strain evidence="6 7">LS</strain>
        <tissue evidence="6">Full body</tissue>
    </source>
</reference>
<dbReference type="InterPro" id="IPR014716">
    <property type="entry name" value="Fibrinogen_a/b/g_C_1"/>
</dbReference>
<dbReference type="SMART" id="SM00186">
    <property type="entry name" value="FBG"/>
    <property type="match status" value="2"/>
</dbReference>
<dbReference type="Pfam" id="PF00147">
    <property type="entry name" value="Fibrinogen_C"/>
    <property type="match status" value="2"/>
</dbReference>
<dbReference type="PROSITE" id="PS00514">
    <property type="entry name" value="FIBRINOGEN_C_1"/>
    <property type="match status" value="2"/>
</dbReference>
<evidence type="ECO:0000256" key="3">
    <source>
        <dbReference type="SAM" id="Coils"/>
    </source>
</evidence>
<dbReference type="InterPro" id="IPR036056">
    <property type="entry name" value="Fibrinogen-like_C"/>
</dbReference>
<gene>
    <name evidence="6" type="ORF">FF38_05880</name>
</gene>
<dbReference type="FunFam" id="3.90.215.10:FF:000001">
    <property type="entry name" value="Tenascin isoform 1"/>
    <property type="match status" value="1"/>
</dbReference>
<organism evidence="6 7">
    <name type="scientific">Lucilia cuprina</name>
    <name type="common">Green bottle fly</name>
    <name type="synonym">Australian sheep blowfly</name>
    <dbReference type="NCBI Taxonomy" id="7375"/>
    <lineage>
        <taxon>Eukaryota</taxon>
        <taxon>Metazoa</taxon>
        <taxon>Ecdysozoa</taxon>
        <taxon>Arthropoda</taxon>
        <taxon>Hexapoda</taxon>
        <taxon>Insecta</taxon>
        <taxon>Pterygota</taxon>
        <taxon>Neoptera</taxon>
        <taxon>Endopterygota</taxon>
        <taxon>Diptera</taxon>
        <taxon>Brachycera</taxon>
        <taxon>Muscomorpha</taxon>
        <taxon>Oestroidea</taxon>
        <taxon>Calliphoridae</taxon>
        <taxon>Luciliinae</taxon>
        <taxon>Lucilia</taxon>
    </lineage>
</organism>
<name>A0A0L0BN92_LUCCU</name>
<feature type="coiled-coil region" evidence="3">
    <location>
        <begin position="370"/>
        <end position="433"/>
    </location>
</feature>
<dbReference type="PROSITE" id="PS51406">
    <property type="entry name" value="FIBRINOGEN_C_2"/>
    <property type="match status" value="2"/>
</dbReference>
<dbReference type="GO" id="GO:0030246">
    <property type="term" value="F:carbohydrate binding"/>
    <property type="evidence" value="ECO:0007669"/>
    <property type="project" value="UniProtKB-ARBA"/>
</dbReference>
<dbReference type="InterPro" id="IPR050373">
    <property type="entry name" value="Fibrinogen_C-term_domain"/>
</dbReference>
<evidence type="ECO:0000313" key="7">
    <source>
        <dbReference type="Proteomes" id="UP000037069"/>
    </source>
</evidence>
<keyword evidence="7" id="KW-1185">Reference proteome</keyword>
<feature type="domain" description="Fibrinogen C-terminal" evidence="5">
    <location>
        <begin position="93"/>
        <end position="314"/>
    </location>
</feature>
<keyword evidence="3" id="KW-0175">Coiled coil</keyword>
<dbReference type="STRING" id="7375.A0A0L0BN92"/>
<protein>
    <recommendedName>
        <fullName evidence="5">Fibrinogen C-terminal domain-containing protein</fullName>
    </recommendedName>
</protein>
<sequence>MILIKLFLLIFLYNFLNSAEANNKLNYTLTSDEILACDYTRFESHLEALKTGNVWLKEHMDTLETKSQSLEKKVEKIPKFLQSIENKIMTEIKKIQPYPNSCADFNGYYCANNKCRIHNRLYGSNPFLVSCDDLNEGGGWTIIQRRINGSVDFYRNWSDYKNGFGNIDGEFFIGLDKLHALTTTLQPMELFILLEDFNNIVNYAKYDEFLIGNEMENYKLLKVGKYSGNAGDSFSQHQGFNFTTKDRDNDLDTHNCAIAFKGAWWYRSCLWSNLNGKYSNIPVPDKEGEGVCWGEFHGYDYSLKFVQMMIRPKRIKMYCKIVYFTLTLFYISNLGSLAQAEIKNILNSDELLTCDYTHLESQFESLKTGNELLKLRYEMLQTRLDKETELLQSWENKIDKIPQSIERLESKLLRRNQEQHDEVNDSIRKLNQMLQKHFQGPPIDDKGQMISDVKEIVKEHDSLLGNISEKLKNMEKILNNPPWETQTRELSVNISKNLEILQNVEKKLTNVESKTATKTDQIAFNRNIQQYFSKNETPKICIKDQEDQQLVCTNNAYPTNCADFNGNYCSNNKCRLYNHIYGSETFLVACDNHNEGGSWTVIQRRINGSVDFYRNWSEYKNGFGNIDGEFFIGLDKLYALTLTLQPMELLIQLQDFNDTLKYAKYDAFLIGNETENYKLLKVGNYYGNAGDSFSHHQGFNFSTKDHDNDEDSGSNCAMDKKGAWWYKSCMWSNLNGKYYNVPQPPKGERGICWNDFHGYDYSMKFVQMMIRPKRL</sequence>
<dbReference type="InterPro" id="IPR020837">
    <property type="entry name" value="Fibrinogen_CS"/>
</dbReference>
<keyword evidence="4" id="KW-0732">Signal</keyword>
<accession>A0A0L0BN92</accession>
<comment type="function">
    <text evidence="2">Lectin involved in innate immunity. Agglutinates all types of human erythrocytes, Gram-positive and Gram-negative bacteria. Has a stronger agglutinating activity towards Gram-negative bacteria than towards Gram-positive bacteria. Specifically recognizes acetyl group-containing substances on agglutinated cells. The hemagglutinating activity was inhibited by EDTA, acetyl group-containing mono- and disaccharides, N-acetyl derivatives of amino acids, other acetyl group-containing substances, propionamide and benzamide. Enhances the antimicrobial activity of big defensin against Gram-positive bacteria but not against Gram-negative bacteria.</text>
</comment>
<evidence type="ECO:0000259" key="5">
    <source>
        <dbReference type="PROSITE" id="PS51406"/>
    </source>
</evidence>
<dbReference type="OrthoDB" id="6145874at2759"/>
<evidence type="ECO:0000313" key="6">
    <source>
        <dbReference type="EMBL" id="KNC21580.1"/>
    </source>
</evidence>
<dbReference type="AlphaFoldDB" id="A0A0L0BN92"/>
<evidence type="ECO:0000256" key="2">
    <source>
        <dbReference type="ARBA" id="ARBA00053344"/>
    </source>
</evidence>
<dbReference type="Gene3D" id="3.90.215.10">
    <property type="entry name" value="Gamma Fibrinogen, chain A, domain 1"/>
    <property type="match status" value="2"/>
</dbReference>
<dbReference type="PANTHER" id="PTHR19143:SF327">
    <property type="entry name" value="FI21813P1-RELATED"/>
    <property type="match status" value="1"/>
</dbReference>
<feature type="signal peptide" evidence="4">
    <location>
        <begin position="1"/>
        <end position="21"/>
    </location>
</feature>
<feature type="domain" description="Fibrinogen C-terminal" evidence="5">
    <location>
        <begin position="552"/>
        <end position="774"/>
    </location>
</feature>
<comment type="caution">
    <text evidence="6">The sequence shown here is derived from an EMBL/GenBank/DDBJ whole genome shotgun (WGS) entry which is preliminary data.</text>
</comment>
<dbReference type="InterPro" id="IPR002181">
    <property type="entry name" value="Fibrinogen_a/b/g_C_dom"/>
</dbReference>
<keyword evidence="1" id="KW-1015">Disulfide bond</keyword>
<dbReference type="CDD" id="cd00087">
    <property type="entry name" value="FReD"/>
    <property type="match status" value="2"/>
</dbReference>
<dbReference type="Proteomes" id="UP000037069">
    <property type="component" value="Unassembled WGS sequence"/>
</dbReference>
<evidence type="ECO:0000256" key="4">
    <source>
        <dbReference type="SAM" id="SignalP"/>
    </source>
</evidence>
<dbReference type="SUPFAM" id="SSF56496">
    <property type="entry name" value="Fibrinogen C-terminal domain-like"/>
    <property type="match status" value="2"/>
</dbReference>
<dbReference type="GO" id="GO:0005615">
    <property type="term" value="C:extracellular space"/>
    <property type="evidence" value="ECO:0007669"/>
    <property type="project" value="TreeGrafter"/>
</dbReference>
<dbReference type="EMBL" id="JRES01001600">
    <property type="protein sequence ID" value="KNC21580.1"/>
    <property type="molecule type" value="Genomic_DNA"/>
</dbReference>
<feature type="chain" id="PRO_5005534803" description="Fibrinogen C-terminal domain-containing protein" evidence="4">
    <location>
        <begin position="22"/>
        <end position="775"/>
    </location>
</feature>